<evidence type="ECO:0000313" key="3">
    <source>
        <dbReference type="Proteomes" id="UP001279734"/>
    </source>
</evidence>
<proteinExistence type="predicted"/>
<sequence length="173" mass="19058">MLLAMPRESCERSGGRRRNYTSEPGGKREHPGGSLENSIHRVQKHRSRALGKVRCQARLSREGLPRTPSMVVAGTARGRLPSESLENGRRYSEEVKESRPASRATTRKEAHDNGGMVEPFSLAKKTSHKAWTTTVSIREPRRASGPSNSFPSAHQGRAKPESPHRLSDSIGKG</sequence>
<dbReference type="Proteomes" id="UP001279734">
    <property type="component" value="Unassembled WGS sequence"/>
</dbReference>
<feature type="compositionally biased region" description="Basic and acidic residues" evidence="1">
    <location>
        <begin position="158"/>
        <end position="167"/>
    </location>
</feature>
<gene>
    <name evidence="2" type="ORF">Nepgr_029107</name>
</gene>
<feature type="region of interest" description="Disordered" evidence="1">
    <location>
        <begin position="1"/>
        <end position="173"/>
    </location>
</feature>
<protein>
    <submittedName>
        <fullName evidence="2">Uncharacterized protein</fullName>
    </submittedName>
</protein>
<organism evidence="2 3">
    <name type="scientific">Nepenthes gracilis</name>
    <name type="common">Slender pitcher plant</name>
    <dbReference type="NCBI Taxonomy" id="150966"/>
    <lineage>
        <taxon>Eukaryota</taxon>
        <taxon>Viridiplantae</taxon>
        <taxon>Streptophyta</taxon>
        <taxon>Embryophyta</taxon>
        <taxon>Tracheophyta</taxon>
        <taxon>Spermatophyta</taxon>
        <taxon>Magnoliopsida</taxon>
        <taxon>eudicotyledons</taxon>
        <taxon>Gunneridae</taxon>
        <taxon>Pentapetalae</taxon>
        <taxon>Caryophyllales</taxon>
        <taxon>Nepenthaceae</taxon>
        <taxon>Nepenthes</taxon>
    </lineage>
</organism>
<name>A0AAD3TDH4_NEPGR</name>
<dbReference type="EMBL" id="BSYO01000032">
    <property type="protein sequence ID" value="GMH27264.1"/>
    <property type="molecule type" value="Genomic_DNA"/>
</dbReference>
<comment type="caution">
    <text evidence="2">The sequence shown here is derived from an EMBL/GenBank/DDBJ whole genome shotgun (WGS) entry which is preliminary data.</text>
</comment>
<keyword evidence="3" id="KW-1185">Reference proteome</keyword>
<reference evidence="2" key="1">
    <citation type="submission" date="2023-05" db="EMBL/GenBank/DDBJ databases">
        <title>Nepenthes gracilis genome sequencing.</title>
        <authorList>
            <person name="Fukushima K."/>
        </authorList>
    </citation>
    <scope>NUCLEOTIDE SEQUENCE</scope>
    <source>
        <strain evidence="2">SING2019-196</strain>
    </source>
</reference>
<feature type="compositionally biased region" description="Basic and acidic residues" evidence="1">
    <location>
        <begin position="86"/>
        <end position="112"/>
    </location>
</feature>
<feature type="compositionally biased region" description="Basic residues" evidence="1">
    <location>
        <begin position="41"/>
        <end position="51"/>
    </location>
</feature>
<accession>A0AAD3TDH4</accession>
<evidence type="ECO:0000313" key="2">
    <source>
        <dbReference type="EMBL" id="GMH27264.1"/>
    </source>
</evidence>
<dbReference type="AlphaFoldDB" id="A0AAD3TDH4"/>
<evidence type="ECO:0000256" key="1">
    <source>
        <dbReference type="SAM" id="MobiDB-lite"/>
    </source>
</evidence>